<evidence type="ECO:0000313" key="2">
    <source>
        <dbReference type="EMBL" id="AVK75456.1"/>
    </source>
</evidence>
<dbReference type="EMBL" id="MG011689">
    <property type="protein sequence ID" value="AVK75456.1"/>
    <property type="molecule type" value="Genomic_DNA"/>
</dbReference>
<protein>
    <submittedName>
        <fullName evidence="2">Uncharacterized protein</fullName>
    </submittedName>
</protein>
<dbReference type="GeneID" id="36844597"/>
<sequence length="416" mass="44353">MLEEEVRASVAKGVPVHRRRGAVSSDRLDRDEGDTQGCGSDNEPTSAPVRLRSDGTCNADKCVASMHTGGEVGGMARIRVDGVVDEDQVAALIARVDPARLRQATLLGRCFEVLVPVERLCAAFARQTREAPWSDCSPLAEALRVNMGFADASKALQAAVARVPLGGTDAPAYVACCGCSRPWCSGRPCATGWMRPIDPRAYRRLLAWQWAEHGVRGLNPDAAFGGFYARELVQCVEPDAGHRLASCRRRRDAIDDPPIAATASKRHCRRVPSLQAGAGTDANTDNADTDDKLAHNHSAHEDVINGTVGLDGTDYDNDDGGDPHPLLQEHIHGPLLLSCGPRCVITIRDAAVYAGALGASCRRGLDEMAHPSQAALRGRVASGTGAVERWVRVAGDAFIVRVHLPASDAIPWDACG</sequence>
<reference evidence="2" key="1">
    <citation type="journal article" date="2018" name="Nat. Commun.">
        <title>Diversity and evolution of the emerging Pandoraviridae family.</title>
        <authorList>
            <person name="Legendre M."/>
            <person name="Fabre E."/>
            <person name="Poirot O."/>
            <person name="Jeudy S."/>
            <person name="Lartigue A."/>
            <person name="Alempic J.M."/>
            <person name="Beucher L."/>
            <person name="Philippe N."/>
            <person name="Bertaux L."/>
            <person name="Christo-Foroux E."/>
            <person name="Labadie K."/>
            <person name="Coute Y."/>
            <person name="Abergel C."/>
            <person name="Claverie J.M."/>
        </authorList>
    </citation>
    <scope>NUCLEOTIDE SEQUENCE [LARGE SCALE GENOMIC DNA]</scope>
    <source>
        <strain evidence="2">Quercus</strain>
    </source>
</reference>
<gene>
    <name evidence="2" type="ORF">pqer_cds_1034</name>
</gene>
<feature type="region of interest" description="Disordered" evidence="1">
    <location>
        <begin position="17"/>
        <end position="51"/>
    </location>
</feature>
<dbReference type="KEGG" id="vg:36844597"/>
<name>A0A2U7UAK7_9VIRU</name>
<proteinExistence type="predicted"/>
<dbReference type="Proteomes" id="UP000248852">
    <property type="component" value="Segment"/>
</dbReference>
<evidence type="ECO:0000256" key="1">
    <source>
        <dbReference type="SAM" id="MobiDB-lite"/>
    </source>
</evidence>
<organism evidence="2">
    <name type="scientific">Pandoravirus quercus</name>
    <dbReference type="NCBI Taxonomy" id="2107709"/>
    <lineage>
        <taxon>Viruses</taxon>
        <taxon>Pandoravirus</taxon>
    </lineage>
</organism>
<dbReference type="RefSeq" id="YP_009483725.1">
    <property type="nucleotide sequence ID" value="NC_037667.1"/>
</dbReference>
<accession>A0A2U7UAK7</accession>